<proteinExistence type="predicted"/>
<gene>
    <name evidence="1" type="ORF">B5E41_12895</name>
</gene>
<evidence type="ECO:0000313" key="2">
    <source>
        <dbReference type="Proteomes" id="UP000197269"/>
    </source>
</evidence>
<comment type="caution">
    <text evidence="1">The sequence shown here is derived from an EMBL/GenBank/DDBJ whole genome shotgun (WGS) entry which is preliminary data.</text>
</comment>
<organism evidence="1 2">
    <name type="scientific">Rhizobium esperanzae</name>
    <dbReference type="NCBI Taxonomy" id="1967781"/>
    <lineage>
        <taxon>Bacteria</taxon>
        <taxon>Pseudomonadati</taxon>
        <taxon>Pseudomonadota</taxon>
        <taxon>Alphaproteobacteria</taxon>
        <taxon>Hyphomicrobiales</taxon>
        <taxon>Rhizobiaceae</taxon>
        <taxon>Rhizobium/Agrobacterium group</taxon>
        <taxon>Rhizobium</taxon>
    </lineage>
</organism>
<dbReference type="Proteomes" id="UP000197269">
    <property type="component" value="Unassembled WGS sequence"/>
</dbReference>
<protein>
    <submittedName>
        <fullName evidence="1">Uncharacterized protein</fullName>
    </submittedName>
</protein>
<sequence length="62" mass="6968">MANRIDAARESIGRAIFESLDNTISMNWYVLTRKFADEISGKISVSARKPQKASCVKILLRP</sequence>
<accession>A0A246DWF6</accession>
<name>A0A246DWF6_9HYPH</name>
<dbReference type="AlphaFoldDB" id="A0A246DWF6"/>
<dbReference type="EMBL" id="MXPU01000007">
    <property type="protein sequence ID" value="OWO94639.1"/>
    <property type="molecule type" value="Genomic_DNA"/>
</dbReference>
<evidence type="ECO:0000313" key="1">
    <source>
        <dbReference type="EMBL" id="OWO94639.1"/>
    </source>
</evidence>
<reference evidence="1 2" key="1">
    <citation type="submission" date="2017-03" db="EMBL/GenBank/DDBJ databases">
        <title>Genome of strain Rhizobium sp. CNPSo 668.</title>
        <authorList>
            <person name="Ribeiro R."/>
        </authorList>
    </citation>
    <scope>NUCLEOTIDE SEQUENCE [LARGE SCALE GENOMIC DNA]</scope>
    <source>
        <strain evidence="1 2">CNPSo 668</strain>
    </source>
</reference>